<sequence length="97" mass="11454">MKRFFTALRFVQNDRVLFFSHGLKILAIRKLMWDEVRDASYEVLVFLSQSPQSIGEMIVFFIALRNIGNVLGSAFFLIIVNSYCFYTQRFFLFSLCF</sequence>
<accession>A0A644SNL0</accession>
<protein>
    <submittedName>
        <fullName evidence="1">Uncharacterized protein</fullName>
    </submittedName>
</protein>
<dbReference type="AlphaFoldDB" id="A0A644SNL0"/>
<evidence type="ECO:0000313" key="1">
    <source>
        <dbReference type="EMBL" id="MPL56176.1"/>
    </source>
</evidence>
<organism evidence="1">
    <name type="scientific">bioreactor metagenome</name>
    <dbReference type="NCBI Taxonomy" id="1076179"/>
    <lineage>
        <taxon>unclassified sequences</taxon>
        <taxon>metagenomes</taxon>
        <taxon>ecological metagenomes</taxon>
    </lineage>
</organism>
<name>A0A644SNL0_9ZZZZ</name>
<dbReference type="EMBL" id="VSSQ01000002">
    <property type="protein sequence ID" value="MPL56176.1"/>
    <property type="molecule type" value="Genomic_DNA"/>
</dbReference>
<proteinExistence type="predicted"/>
<gene>
    <name evidence="1" type="ORF">SDC9_01658</name>
</gene>
<comment type="caution">
    <text evidence="1">The sequence shown here is derived from an EMBL/GenBank/DDBJ whole genome shotgun (WGS) entry which is preliminary data.</text>
</comment>
<reference evidence="1" key="1">
    <citation type="submission" date="2019-08" db="EMBL/GenBank/DDBJ databases">
        <authorList>
            <person name="Kucharzyk K."/>
            <person name="Murdoch R.W."/>
            <person name="Higgins S."/>
            <person name="Loffler F."/>
        </authorList>
    </citation>
    <scope>NUCLEOTIDE SEQUENCE</scope>
</reference>